<sequence length="392" mass="43198">MSEAISGRMPRDYRIDFFRGLALVSIFVNHIPGNFFSNFTHRNFGLSDAAEVFVLLAGISAALAYYPRFVNGQAALSIGQIAKRIGTIYIAHLSSIAIGFAVYAAATIWFSAPQLMVPDERHWILDNTLGALAGIGALTYQTGNFNILPMYIGMMAMLPIIMILARINLLVALAASAAVWLVANILHFGPPNYPGNGVWYFNPLTWQLIFTIGFCGGVMLRRGVSLRPSPVLYALALAYLVASALLVMLPLWDRFPVMPEWVWITGFNKSWVGAFRLAHLLALVYVVLCSPIPAFLKRWLTHDNWIVSLGRNTLPVFWLSTLLAVTAHIIRQELFHLPNDPLLTGKSFVLDCTLVGAGMVFLFALAFLLDWTKPGGKARPAPVPAARLEPAE</sequence>
<keyword evidence="1" id="KW-0472">Membrane</keyword>
<feature type="transmembrane region" description="Helical" evidence="1">
    <location>
        <begin position="20"/>
        <end position="37"/>
    </location>
</feature>
<feature type="transmembrane region" description="Helical" evidence="1">
    <location>
        <begin position="272"/>
        <end position="296"/>
    </location>
</feature>
<feature type="transmembrane region" description="Helical" evidence="1">
    <location>
        <begin position="198"/>
        <end position="220"/>
    </location>
</feature>
<dbReference type="PANTHER" id="PTHR38592:SF3">
    <property type="entry name" value="BLL4819 PROTEIN"/>
    <property type="match status" value="1"/>
</dbReference>
<dbReference type="Proteomes" id="UP001223743">
    <property type="component" value="Unassembled WGS sequence"/>
</dbReference>
<feature type="transmembrane region" description="Helical" evidence="1">
    <location>
        <begin position="316"/>
        <end position="335"/>
    </location>
</feature>
<dbReference type="PANTHER" id="PTHR38592">
    <property type="entry name" value="BLL4819 PROTEIN"/>
    <property type="match status" value="1"/>
</dbReference>
<evidence type="ECO:0000313" key="3">
    <source>
        <dbReference type="Proteomes" id="UP001223743"/>
    </source>
</evidence>
<dbReference type="PIRSF" id="PIRSF028704">
    <property type="entry name" value="UPC028704"/>
    <property type="match status" value="1"/>
</dbReference>
<dbReference type="InterPro" id="IPR014550">
    <property type="entry name" value="UCP028704_OpgC"/>
</dbReference>
<feature type="transmembrane region" description="Helical" evidence="1">
    <location>
        <begin position="130"/>
        <end position="151"/>
    </location>
</feature>
<evidence type="ECO:0000313" key="2">
    <source>
        <dbReference type="EMBL" id="MDQ0517439.1"/>
    </source>
</evidence>
<feature type="transmembrane region" description="Helical" evidence="1">
    <location>
        <begin position="232"/>
        <end position="252"/>
    </location>
</feature>
<keyword evidence="1" id="KW-1133">Transmembrane helix</keyword>
<name>A0ABU0M8Z4_9HYPH</name>
<evidence type="ECO:0000256" key="1">
    <source>
        <dbReference type="SAM" id="Phobius"/>
    </source>
</evidence>
<protein>
    <recommendedName>
        <fullName evidence="4">OpgC domain-containing protein</fullName>
    </recommendedName>
</protein>
<proteinExistence type="predicted"/>
<keyword evidence="3" id="KW-1185">Reference proteome</keyword>
<comment type="caution">
    <text evidence="2">The sequence shown here is derived from an EMBL/GenBank/DDBJ whole genome shotgun (WGS) entry which is preliminary data.</text>
</comment>
<reference evidence="2 3" key="1">
    <citation type="submission" date="2023-07" db="EMBL/GenBank/DDBJ databases">
        <title>Genomic Encyclopedia of Type Strains, Phase IV (KMG-IV): sequencing the most valuable type-strain genomes for metagenomic binning, comparative biology and taxonomic classification.</title>
        <authorList>
            <person name="Goeker M."/>
        </authorList>
    </citation>
    <scope>NUCLEOTIDE SEQUENCE [LARGE SCALE GENOMIC DNA]</scope>
    <source>
        <strain evidence="2 3">B1-1</strain>
    </source>
</reference>
<feature type="transmembrane region" description="Helical" evidence="1">
    <location>
        <begin position="49"/>
        <end position="66"/>
    </location>
</feature>
<evidence type="ECO:0008006" key="4">
    <source>
        <dbReference type="Google" id="ProtNLM"/>
    </source>
</evidence>
<dbReference type="RefSeq" id="WP_266283247.1">
    <property type="nucleotide sequence ID" value="NZ_JAPKNF010000002.1"/>
</dbReference>
<dbReference type="Pfam" id="PF10129">
    <property type="entry name" value="OpgC_C"/>
    <property type="match status" value="1"/>
</dbReference>
<accession>A0ABU0M8Z4</accession>
<keyword evidence="1" id="KW-0812">Transmembrane</keyword>
<feature type="transmembrane region" description="Helical" evidence="1">
    <location>
        <begin position="87"/>
        <end position="110"/>
    </location>
</feature>
<feature type="transmembrane region" description="Helical" evidence="1">
    <location>
        <begin position="347"/>
        <end position="369"/>
    </location>
</feature>
<gene>
    <name evidence="2" type="ORF">QO015_003052</name>
</gene>
<organism evidence="2 3">
    <name type="scientific">Kaistia geumhonensis</name>
    <dbReference type="NCBI Taxonomy" id="410839"/>
    <lineage>
        <taxon>Bacteria</taxon>
        <taxon>Pseudomonadati</taxon>
        <taxon>Pseudomonadota</taxon>
        <taxon>Alphaproteobacteria</taxon>
        <taxon>Hyphomicrobiales</taxon>
        <taxon>Kaistiaceae</taxon>
        <taxon>Kaistia</taxon>
    </lineage>
</organism>
<dbReference type="EMBL" id="JAUSWJ010000001">
    <property type="protein sequence ID" value="MDQ0517439.1"/>
    <property type="molecule type" value="Genomic_DNA"/>
</dbReference>
<feature type="transmembrane region" description="Helical" evidence="1">
    <location>
        <begin position="163"/>
        <end position="186"/>
    </location>
</feature>